<reference evidence="5 6" key="1">
    <citation type="journal article" date="2011" name="Genome Biol. Evol.">
        <title>Comparative whole genome sequence analysis of the carcinogenic bacterial model pathogen Helicobacter felis.</title>
        <authorList>
            <person name="Arnold I.C."/>
            <person name="Zigova Z."/>
            <person name="Holden M."/>
            <person name="Lawley T.D."/>
            <person name="Rad R."/>
            <person name="Dougan G."/>
            <person name="Falkow S."/>
            <person name="Bentley S.D."/>
            <person name="Muller A."/>
        </authorList>
    </citation>
    <scope>NUCLEOTIDE SEQUENCE [LARGE SCALE GENOMIC DNA]</scope>
    <source>
        <strain evidence="6">ATCC 49179 / CCUG 28539 / NCTC 12436 / CS1</strain>
    </source>
</reference>
<dbReference type="EMBL" id="FQ670179">
    <property type="protein sequence ID" value="CBY82298.1"/>
    <property type="molecule type" value="Genomic_DNA"/>
</dbReference>
<dbReference type="HOGENOM" id="CLU_037990_0_0_7"/>
<evidence type="ECO:0000313" key="6">
    <source>
        <dbReference type="Proteomes" id="UP000007934"/>
    </source>
</evidence>
<dbReference type="PANTHER" id="PTHR43591">
    <property type="entry name" value="METHYLTRANSFERASE"/>
    <property type="match status" value="1"/>
</dbReference>
<evidence type="ECO:0000256" key="1">
    <source>
        <dbReference type="ARBA" id="ARBA00022428"/>
    </source>
</evidence>
<evidence type="ECO:0000256" key="4">
    <source>
        <dbReference type="ARBA" id="ARBA00022691"/>
    </source>
</evidence>
<dbReference type="Gene3D" id="3.40.50.150">
    <property type="entry name" value="Vaccinia Virus protein VP39"/>
    <property type="match status" value="1"/>
</dbReference>
<keyword evidence="3 5" id="KW-0808">Transferase</keyword>
<dbReference type="RefSeq" id="WP_013468670.1">
    <property type="nucleotide sequence ID" value="NC_014810.2"/>
</dbReference>
<dbReference type="CDD" id="cd02440">
    <property type="entry name" value="AdoMet_MTases"/>
    <property type="match status" value="1"/>
</dbReference>
<dbReference type="PROSITE" id="PS01183">
    <property type="entry name" value="UBIE_1"/>
    <property type="match status" value="1"/>
</dbReference>
<organism evidence="5 6">
    <name type="scientific">Helicobacter felis (strain ATCC 49179 / CCUG 28539 / NCTC 12436 / CS1)</name>
    <dbReference type="NCBI Taxonomy" id="936155"/>
    <lineage>
        <taxon>Bacteria</taxon>
        <taxon>Pseudomonadati</taxon>
        <taxon>Campylobacterota</taxon>
        <taxon>Epsilonproteobacteria</taxon>
        <taxon>Campylobacterales</taxon>
        <taxon>Helicobacteraceae</taxon>
        <taxon>Helicobacter</taxon>
    </lineage>
</organism>
<dbReference type="InterPro" id="IPR004033">
    <property type="entry name" value="UbiE/COQ5_MeTrFase"/>
</dbReference>
<sequence>MSPEREQEQKKIIGMFDNIAKTYDTTNRVLSFKQDEKWRKDAIARALRCVYAFKGDLQNLVVGDVACGTADMLLHIVRDLEHKGSLERIYGIDPSKEMLHLAREKIAKLAPQAPIKLECLEAKKLTPLQNEELDLITIAYGLRNVLDRRAALREFSRTLKKGGVLLILEFMRCDQRGILGTLAHFYTSKILPIFGMLLSRNYSAYAYLPASIEGFISVDELEDELNAVGLEVVEKKHYLYKSVSCILAVKNTQEQACT</sequence>
<dbReference type="PROSITE" id="PS51608">
    <property type="entry name" value="SAM_MT_UBIE"/>
    <property type="match status" value="1"/>
</dbReference>
<keyword evidence="2 5" id="KW-0489">Methyltransferase</keyword>
<dbReference type="AlphaFoldDB" id="E7AD33"/>
<dbReference type="GeneID" id="36133900"/>
<keyword evidence="6" id="KW-1185">Reference proteome</keyword>
<name>E7AD33_HELFC</name>
<gene>
    <name evidence="5" type="primary">ubiE</name>
    <name evidence="5" type="ordered locus">Hfelis_02140</name>
</gene>
<accession>E7AD33</accession>
<dbReference type="InterPro" id="IPR023576">
    <property type="entry name" value="UbiE/COQ5_MeTrFase_CS"/>
</dbReference>
<dbReference type="Proteomes" id="UP000007934">
    <property type="component" value="Chromosome"/>
</dbReference>
<keyword evidence="4" id="KW-0949">S-adenosyl-L-methionine</keyword>
<dbReference type="PANTHER" id="PTHR43591:SF24">
    <property type="entry name" value="2-METHOXY-6-POLYPRENYL-1,4-BENZOQUINOL METHYLASE, MITOCHONDRIAL"/>
    <property type="match status" value="1"/>
</dbReference>
<keyword evidence="5" id="KW-0830">Ubiquinone</keyword>
<dbReference type="Pfam" id="PF01209">
    <property type="entry name" value="Ubie_methyltran"/>
    <property type="match status" value="1"/>
</dbReference>
<dbReference type="eggNOG" id="COG2226">
    <property type="taxonomic scope" value="Bacteria"/>
</dbReference>
<protein>
    <submittedName>
        <fullName evidence="5">Ubiquinone\menaquinone biosynthesis methlytransferase</fullName>
        <ecNumber evidence="5">2.1.1.-</ecNumber>
    </submittedName>
</protein>
<evidence type="ECO:0000313" key="5">
    <source>
        <dbReference type="EMBL" id="CBY82298.1"/>
    </source>
</evidence>
<proteinExistence type="predicted"/>
<dbReference type="InterPro" id="IPR029063">
    <property type="entry name" value="SAM-dependent_MTases_sf"/>
</dbReference>
<evidence type="ECO:0000256" key="2">
    <source>
        <dbReference type="ARBA" id="ARBA00022603"/>
    </source>
</evidence>
<keyword evidence="1" id="KW-0474">Menaquinone biosynthesis</keyword>
<dbReference type="GO" id="GO:0009234">
    <property type="term" value="P:menaquinone biosynthetic process"/>
    <property type="evidence" value="ECO:0007669"/>
    <property type="project" value="UniProtKB-KW"/>
</dbReference>
<dbReference type="GO" id="GO:0032259">
    <property type="term" value="P:methylation"/>
    <property type="evidence" value="ECO:0007669"/>
    <property type="project" value="UniProtKB-KW"/>
</dbReference>
<dbReference type="STRING" id="936155.HFELIS_02140"/>
<dbReference type="KEGG" id="hfe:HFELIS_02140"/>
<dbReference type="NCBIfam" id="TIGR01934">
    <property type="entry name" value="MenG_MenH_UbiE"/>
    <property type="match status" value="1"/>
</dbReference>
<dbReference type="SUPFAM" id="SSF53335">
    <property type="entry name" value="S-adenosyl-L-methionine-dependent methyltransferases"/>
    <property type="match status" value="1"/>
</dbReference>
<dbReference type="NCBIfam" id="NF001244">
    <property type="entry name" value="PRK00216.1-5"/>
    <property type="match status" value="1"/>
</dbReference>
<evidence type="ECO:0000256" key="3">
    <source>
        <dbReference type="ARBA" id="ARBA00022679"/>
    </source>
</evidence>
<dbReference type="EC" id="2.1.1.-" evidence="5"/>
<dbReference type="GO" id="GO:0008425">
    <property type="term" value="F:2-methoxy-6-polyprenyl-1,4-benzoquinol methyltransferase activity"/>
    <property type="evidence" value="ECO:0007669"/>
    <property type="project" value="TreeGrafter"/>
</dbReference>